<feature type="region of interest" description="Disordered" evidence="1">
    <location>
        <begin position="1"/>
        <end position="38"/>
    </location>
</feature>
<feature type="compositionally biased region" description="Basic and acidic residues" evidence="1">
    <location>
        <begin position="25"/>
        <end position="37"/>
    </location>
</feature>
<sequence>MEGWGRGGEWAPAAATASGGQEVKWNPRTEKKREPRSAHWSFFSSPSHLFTRGNGDVTHFTLADNGGWKKATGRRHLIGPCLGAALRLAERECENLETPASEADRGSKGSFSSPT</sequence>
<gene>
    <name evidence="2" type="ORF">XNOV1_A021526</name>
</gene>
<accession>A0AAV1GRE6</accession>
<proteinExistence type="predicted"/>
<protein>
    <submittedName>
        <fullName evidence="2">Uncharacterized protein</fullName>
    </submittedName>
</protein>
<evidence type="ECO:0000313" key="3">
    <source>
        <dbReference type="Proteomes" id="UP001178508"/>
    </source>
</evidence>
<name>A0AAV1GRE6_XYRNO</name>
<feature type="region of interest" description="Disordered" evidence="1">
    <location>
        <begin position="95"/>
        <end position="115"/>
    </location>
</feature>
<organism evidence="2 3">
    <name type="scientific">Xyrichtys novacula</name>
    <name type="common">Pearly razorfish</name>
    <name type="synonym">Hemipteronotus novacula</name>
    <dbReference type="NCBI Taxonomy" id="13765"/>
    <lineage>
        <taxon>Eukaryota</taxon>
        <taxon>Metazoa</taxon>
        <taxon>Chordata</taxon>
        <taxon>Craniata</taxon>
        <taxon>Vertebrata</taxon>
        <taxon>Euteleostomi</taxon>
        <taxon>Actinopterygii</taxon>
        <taxon>Neopterygii</taxon>
        <taxon>Teleostei</taxon>
        <taxon>Neoteleostei</taxon>
        <taxon>Acanthomorphata</taxon>
        <taxon>Eupercaria</taxon>
        <taxon>Labriformes</taxon>
        <taxon>Labridae</taxon>
        <taxon>Xyrichtys</taxon>
    </lineage>
</organism>
<dbReference type="Proteomes" id="UP001178508">
    <property type="component" value="Chromosome 15"/>
</dbReference>
<reference evidence="2" key="1">
    <citation type="submission" date="2023-08" db="EMBL/GenBank/DDBJ databases">
        <authorList>
            <person name="Alioto T."/>
            <person name="Alioto T."/>
            <person name="Gomez Garrido J."/>
        </authorList>
    </citation>
    <scope>NUCLEOTIDE SEQUENCE</scope>
</reference>
<evidence type="ECO:0000256" key="1">
    <source>
        <dbReference type="SAM" id="MobiDB-lite"/>
    </source>
</evidence>
<dbReference type="EMBL" id="OY660878">
    <property type="protein sequence ID" value="CAJ1074657.1"/>
    <property type="molecule type" value="Genomic_DNA"/>
</dbReference>
<evidence type="ECO:0000313" key="2">
    <source>
        <dbReference type="EMBL" id="CAJ1074657.1"/>
    </source>
</evidence>
<dbReference type="AlphaFoldDB" id="A0AAV1GRE6"/>
<keyword evidence="3" id="KW-1185">Reference proteome</keyword>